<name>A0ACC2ERP8_DIPCM</name>
<sequence length="418" mass="48241">MKLQKSITESMELKEDIANYHGHNKDSAGQDISDAGMTIMNSFTIPEFIPPYPVRVHSMEAETCKTIREWLLYHSVDKVFDPDKFTKLLHSPEFAARMFPDTSAERLELLSKFLIVTYVVDEIMDDTELERPWETTVSLALEIHKVITSTFPEIQSVTEILDTFSTDWRETIENLFPDEPYNVKDSHPNPCEIDAGKLSPVGSCFRDFWGAAVASMHRESCLRLARFYQKFLIASLIQIQNRENGVIPSLNEYVLIRRDAGASACCLIREPLLTIHWILRICFMNLRKILSNFNDGVLIPEEIFSSPQMQTMMNIFRDILSWHNDLWSFKKECVVKGDVHNLVFLLSHYLPFSYQRAAQVVTEMLRAQCSELEAVAEELLKATTAVEEHRHTVCRYIEASRRCIGATHAWHNRSLLFK</sequence>
<evidence type="ECO:0000313" key="1">
    <source>
        <dbReference type="EMBL" id="KAJ7569133.1"/>
    </source>
</evidence>
<organism evidence="1 2">
    <name type="scientific">Diphasiastrum complanatum</name>
    <name type="common">Issler's clubmoss</name>
    <name type="synonym">Lycopodium complanatum</name>
    <dbReference type="NCBI Taxonomy" id="34168"/>
    <lineage>
        <taxon>Eukaryota</taxon>
        <taxon>Viridiplantae</taxon>
        <taxon>Streptophyta</taxon>
        <taxon>Embryophyta</taxon>
        <taxon>Tracheophyta</taxon>
        <taxon>Lycopodiopsida</taxon>
        <taxon>Lycopodiales</taxon>
        <taxon>Lycopodiaceae</taxon>
        <taxon>Lycopodioideae</taxon>
        <taxon>Diphasiastrum</taxon>
    </lineage>
</organism>
<dbReference type="Proteomes" id="UP001162992">
    <property type="component" value="Chromosome 1"/>
</dbReference>
<gene>
    <name evidence="1" type="ORF">O6H91_01G062800</name>
</gene>
<dbReference type="EMBL" id="CM055092">
    <property type="protein sequence ID" value="KAJ7569133.1"/>
    <property type="molecule type" value="Genomic_DNA"/>
</dbReference>
<accession>A0ACC2ERP8</accession>
<reference evidence="2" key="1">
    <citation type="journal article" date="2024" name="Proc. Natl. Acad. Sci. U.S.A.">
        <title>Extraordinary preservation of gene collinearity over three hundred million years revealed in homosporous lycophytes.</title>
        <authorList>
            <person name="Li C."/>
            <person name="Wickell D."/>
            <person name="Kuo L.Y."/>
            <person name="Chen X."/>
            <person name="Nie B."/>
            <person name="Liao X."/>
            <person name="Peng D."/>
            <person name="Ji J."/>
            <person name="Jenkins J."/>
            <person name="Williams M."/>
            <person name="Shu S."/>
            <person name="Plott C."/>
            <person name="Barry K."/>
            <person name="Rajasekar S."/>
            <person name="Grimwood J."/>
            <person name="Han X."/>
            <person name="Sun S."/>
            <person name="Hou Z."/>
            <person name="He W."/>
            <person name="Dai G."/>
            <person name="Sun C."/>
            <person name="Schmutz J."/>
            <person name="Leebens-Mack J.H."/>
            <person name="Li F.W."/>
            <person name="Wang L."/>
        </authorList>
    </citation>
    <scope>NUCLEOTIDE SEQUENCE [LARGE SCALE GENOMIC DNA]</scope>
    <source>
        <strain evidence="2">cv. PW_Plant_1</strain>
    </source>
</reference>
<protein>
    <submittedName>
        <fullName evidence="1">Uncharacterized protein</fullName>
    </submittedName>
</protein>
<keyword evidence="2" id="KW-1185">Reference proteome</keyword>
<evidence type="ECO:0000313" key="2">
    <source>
        <dbReference type="Proteomes" id="UP001162992"/>
    </source>
</evidence>
<comment type="caution">
    <text evidence="1">The sequence shown here is derived from an EMBL/GenBank/DDBJ whole genome shotgun (WGS) entry which is preliminary data.</text>
</comment>
<proteinExistence type="predicted"/>